<dbReference type="Proteomes" id="UP000692954">
    <property type="component" value="Unassembled WGS sequence"/>
</dbReference>
<evidence type="ECO:0000313" key="2">
    <source>
        <dbReference type="EMBL" id="CAD8131360.1"/>
    </source>
</evidence>
<reference evidence="2" key="1">
    <citation type="submission" date="2021-01" db="EMBL/GenBank/DDBJ databases">
        <authorList>
            <consortium name="Genoscope - CEA"/>
            <person name="William W."/>
        </authorList>
    </citation>
    <scope>NUCLEOTIDE SEQUENCE</scope>
</reference>
<accession>A0A8S1RVB3</accession>
<evidence type="ECO:0000313" key="3">
    <source>
        <dbReference type="Proteomes" id="UP000692954"/>
    </source>
</evidence>
<comment type="caution">
    <text evidence="2">The sequence shown here is derived from an EMBL/GenBank/DDBJ whole genome shotgun (WGS) entry which is preliminary data.</text>
</comment>
<evidence type="ECO:0008006" key="4">
    <source>
        <dbReference type="Google" id="ProtNLM"/>
    </source>
</evidence>
<sequence>MIEKIKENNKYNYFRYLLGCFWLIQFNAITNKLVGRNTKSQVYLRGSFDGSEKQGTRSFSKKYILYATRAEMEMHQQRGIILQFFLYSGLKNFEINYLDIEQLQLTGILSKIQIFLLKLIIRKLEKQKFILFFFIITCDSSQQYEYIETQYESFEKLSKTSPKNFNKKIALFQKFLEPRKFLSQIKVFYLSVNFILF</sequence>
<feature type="transmembrane region" description="Helical" evidence="1">
    <location>
        <begin position="12"/>
        <end position="30"/>
    </location>
</feature>
<dbReference type="AlphaFoldDB" id="A0A8S1RVB3"/>
<protein>
    <recommendedName>
        <fullName evidence="4">Transmembrane protein</fullName>
    </recommendedName>
</protein>
<keyword evidence="1" id="KW-0472">Membrane</keyword>
<keyword evidence="3" id="KW-1185">Reference proteome</keyword>
<keyword evidence="1" id="KW-0812">Transmembrane</keyword>
<proteinExistence type="predicted"/>
<keyword evidence="1" id="KW-1133">Transmembrane helix</keyword>
<organism evidence="2 3">
    <name type="scientific">Paramecium sonneborni</name>
    <dbReference type="NCBI Taxonomy" id="65129"/>
    <lineage>
        <taxon>Eukaryota</taxon>
        <taxon>Sar</taxon>
        <taxon>Alveolata</taxon>
        <taxon>Ciliophora</taxon>
        <taxon>Intramacronucleata</taxon>
        <taxon>Oligohymenophorea</taxon>
        <taxon>Peniculida</taxon>
        <taxon>Parameciidae</taxon>
        <taxon>Paramecium</taxon>
    </lineage>
</organism>
<name>A0A8S1RVB3_9CILI</name>
<dbReference type="EMBL" id="CAJJDN010000512">
    <property type="protein sequence ID" value="CAD8131360.1"/>
    <property type="molecule type" value="Genomic_DNA"/>
</dbReference>
<gene>
    <name evidence="2" type="ORF">PSON_ATCC_30995.1.T5120001</name>
</gene>
<evidence type="ECO:0000256" key="1">
    <source>
        <dbReference type="SAM" id="Phobius"/>
    </source>
</evidence>